<dbReference type="EMBL" id="GBHO01010360">
    <property type="protein sequence ID" value="JAG33244.1"/>
    <property type="molecule type" value="Transcribed_RNA"/>
</dbReference>
<reference evidence="6" key="1">
    <citation type="journal article" date="2014" name="PLoS ONE">
        <title>Transcriptome-Based Identification of ABC Transporters in the Western Tarnished Plant Bug Lygus hesperus.</title>
        <authorList>
            <person name="Hull J.J."/>
            <person name="Chaney K."/>
            <person name="Geib S.M."/>
            <person name="Fabrick J.A."/>
            <person name="Brent C.S."/>
            <person name="Walsh D."/>
            <person name="Lavine L.C."/>
        </authorList>
    </citation>
    <scope>NUCLEOTIDE SEQUENCE</scope>
</reference>
<dbReference type="GO" id="GO:0070476">
    <property type="term" value="P:rRNA (guanine-N7)-methylation"/>
    <property type="evidence" value="ECO:0007669"/>
    <property type="project" value="InterPro"/>
</dbReference>
<reference evidence="6" key="2">
    <citation type="submission" date="2014-07" db="EMBL/GenBank/DDBJ databases">
        <authorList>
            <person name="Hull J."/>
        </authorList>
    </citation>
    <scope>NUCLEOTIDE SEQUENCE</scope>
</reference>
<dbReference type="GO" id="GO:0005730">
    <property type="term" value="C:nucleolus"/>
    <property type="evidence" value="ECO:0007669"/>
    <property type="project" value="TreeGrafter"/>
</dbReference>
<dbReference type="PANTHER" id="PTHR12734:SF0">
    <property type="entry name" value="18S RRNA (GUANINE-N(7))-METHYLTRANSFERASE-RELATED"/>
    <property type="match status" value="1"/>
</dbReference>
<gene>
    <name evidence="7" type="primary">DDB_G0269722</name>
    <name evidence="6" type="ORF">CM83_15161</name>
    <name evidence="7" type="ORF">g.13679</name>
</gene>
<organism evidence="6">
    <name type="scientific">Lygus hesperus</name>
    <name type="common">Western plant bug</name>
    <dbReference type="NCBI Taxonomy" id="30085"/>
    <lineage>
        <taxon>Eukaryota</taxon>
        <taxon>Metazoa</taxon>
        <taxon>Ecdysozoa</taxon>
        <taxon>Arthropoda</taxon>
        <taxon>Hexapoda</taxon>
        <taxon>Insecta</taxon>
        <taxon>Pterygota</taxon>
        <taxon>Neoptera</taxon>
        <taxon>Paraneoptera</taxon>
        <taxon>Hemiptera</taxon>
        <taxon>Heteroptera</taxon>
        <taxon>Panheteroptera</taxon>
        <taxon>Cimicomorpha</taxon>
        <taxon>Miridae</taxon>
        <taxon>Mirini</taxon>
        <taxon>Lygus</taxon>
    </lineage>
</organism>
<dbReference type="InterPro" id="IPR022238">
    <property type="entry name" value="Bud23_C"/>
</dbReference>
<evidence type="ECO:0000256" key="2">
    <source>
        <dbReference type="ARBA" id="ARBA00022679"/>
    </source>
</evidence>
<name>A0A0A9YM10_LYGHE</name>
<evidence type="ECO:0000256" key="3">
    <source>
        <dbReference type="ARBA" id="ARBA00022691"/>
    </source>
</evidence>
<dbReference type="Pfam" id="PF12589">
    <property type="entry name" value="WBS_methylT"/>
    <property type="match status" value="1"/>
</dbReference>
<feature type="compositionally biased region" description="Basic and acidic residues" evidence="4">
    <location>
        <begin position="90"/>
        <end position="101"/>
    </location>
</feature>
<accession>A0A0A9YM10</accession>
<dbReference type="InterPro" id="IPR039769">
    <property type="entry name" value="Bud23-like"/>
</dbReference>
<evidence type="ECO:0000259" key="5">
    <source>
        <dbReference type="Pfam" id="PF12589"/>
    </source>
</evidence>
<sequence length="177" mass="20242">MQFYPSNPAQIHMITTAAMKCGFSGGVVIDFPHSTRAKKHFLVIQAGQVGGTGFEPPAPLTSSAKDSDDDSYNDSYDCNNDNDDFDEESENRSDCDERSSFDRIQVGQRHGGNRAKRARADSAHGTQQQQRQRRRKDNRPATGTREWVLLKKDERRRRGLKTTDDSKYTMRQRRPRF</sequence>
<evidence type="ECO:0000313" key="7">
    <source>
        <dbReference type="EMBL" id="JAQ09508.1"/>
    </source>
</evidence>
<dbReference type="AlphaFoldDB" id="A0A0A9YM10"/>
<proteinExistence type="predicted"/>
<dbReference type="GO" id="GO:0016435">
    <property type="term" value="F:rRNA (guanine) methyltransferase activity"/>
    <property type="evidence" value="ECO:0007669"/>
    <property type="project" value="InterPro"/>
</dbReference>
<evidence type="ECO:0000256" key="4">
    <source>
        <dbReference type="SAM" id="MobiDB-lite"/>
    </source>
</evidence>
<dbReference type="Gene3D" id="3.40.50.150">
    <property type="entry name" value="Vaccinia Virus protein VP39"/>
    <property type="match status" value="1"/>
</dbReference>
<dbReference type="PANTHER" id="PTHR12734">
    <property type="entry name" value="METHYLTRANSFERASE-RELATED"/>
    <property type="match status" value="1"/>
</dbReference>
<reference evidence="7" key="3">
    <citation type="journal article" date="2016" name="Gigascience">
        <title>De novo construction of an expanded transcriptome assembly for the western tarnished plant bug, Lygus hesperus.</title>
        <authorList>
            <person name="Tassone E.E."/>
            <person name="Geib S.M."/>
            <person name="Hall B."/>
            <person name="Fabrick J.A."/>
            <person name="Brent C.S."/>
            <person name="Hull J.J."/>
        </authorList>
    </citation>
    <scope>NUCLEOTIDE SEQUENCE</scope>
</reference>
<keyword evidence="2 6" id="KW-0808">Transferase</keyword>
<evidence type="ECO:0000313" key="6">
    <source>
        <dbReference type="EMBL" id="JAG33244.1"/>
    </source>
</evidence>
<feature type="region of interest" description="Disordered" evidence="4">
    <location>
        <begin position="49"/>
        <end position="177"/>
    </location>
</feature>
<feature type="compositionally biased region" description="Acidic residues" evidence="4">
    <location>
        <begin position="80"/>
        <end position="89"/>
    </location>
</feature>
<dbReference type="EMBL" id="GDHC01009121">
    <property type="protein sequence ID" value="JAQ09508.1"/>
    <property type="molecule type" value="Transcribed_RNA"/>
</dbReference>
<dbReference type="InterPro" id="IPR029063">
    <property type="entry name" value="SAM-dependent_MTases_sf"/>
</dbReference>
<keyword evidence="1 6" id="KW-0489">Methyltransferase</keyword>
<evidence type="ECO:0000256" key="1">
    <source>
        <dbReference type="ARBA" id="ARBA00022603"/>
    </source>
</evidence>
<keyword evidence="3" id="KW-0949">S-adenosyl-L-methionine</keyword>
<feature type="domain" description="18S rRNA (guanine(1575)-N(7))-methyltransferase Bud23 C-terminal" evidence="5">
    <location>
        <begin position="120"/>
        <end position="174"/>
    </location>
</feature>
<protein>
    <submittedName>
        <fullName evidence="6 7">Putative methyltransferase WBSCR22</fullName>
    </submittedName>
</protein>